<dbReference type="GO" id="GO:0004842">
    <property type="term" value="F:ubiquitin-protein transferase activity"/>
    <property type="evidence" value="ECO:0007669"/>
    <property type="project" value="InterPro"/>
</dbReference>
<proteinExistence type="predicted"/>
<evidence type="ECO:0008006" key="3">
    <source>
        <dbReference type="Google" id="ProtNLM"/>
    </source>
</evidence>
<comment type="caution">
    <text evidence="1">The sequence shown here is derived from an EMBL/GenBank/DDBJ whole genome shotgun (WGS) entry which is preliminary data.</text>
</comment>
<evidence type="ECO:0000313" key="1">
    <source>
        <dbReference type="EMBL" id="KAH3805256.1"/>
    </source>
</evidence>
<dbReference type="EMBL" id="JAIWYP010000006">
    <property type="protein sequence ID" value="KAH3805256.1"/>
    <property type="molecule type" value="Genomic_DNA"/>
</dbReference>
<dbReference type="InterPro" id="IPR035983">
    <property type="entry name" value="Hect_E3_ubiquitin_ligase"/>
</dbReference>
<dbReference type="Proteomes" id="UP000828390">
    <property type="component" value="Unassembled WGS sequence"/>
</dbReference>
<keyword evidence="2" id="KW-1185">Reference proteome</keyword>
<accession>A0A9D4FY45</accession>
<gene>
    <name evidence="1" type="ORF">DPMN_133553</name>
</gene>
<evidence type="ECO:0000313" key="2">
    <source>
        <dbReference type="Proteomes" id="UP000828390"/>
    </source>
</evidence>
<protein>
    <recommendedName>
        <fullName evidence="3">HECT domain-containing protein</fullName>
    </recommendedName>
</protein>
<sequence length="61" mass="7013">MAVDFGGPRKEFFQFVLAAIKEKYFDNGLREHLIEDYLTIGKLLGKCFILQCLENIGAIFK</sequence>
<reference evidence="1" key="1">
    <citation type="journal article" date="2019" name="bioRxiv">
        <title>The Genome of the Zebra Mussel, Dreissena polymorpha: A Resource for Invasive Species Research.</title>
        <authorList>
            <person name="McCartney M.A."/>
            <person name="Auch B."/>
            <person name="Kono T."/>
            <person name="Mallez S."/>
            <person name="Zhang Y."/>
            <person name="Obille A."/>
            <person name="Becker A."/>
            <person name="Abrahante J.E."/>
            <person name="Garbe J."/>
            <person name="Badalamenti J.P."/>
            <person name="Herman A."/>
            <person name="Mangelson H."/>
            <person name="Liachko I."/>
            <person name="Sullivan S."/>
            <person name="Sone E.D."/>
            <person name="Koren S."/>
            <person name="Silverstein K.A.T."/>
            <person name="Beckman K.B."/>
            <person name="Gohl D.M."/>
        </authorList>
    </citation>
    <scope>NUCLEOTIDE SEQUENCE</scope>
    <source>
        <strain evidence="1">Duluth1</strain>
        <tissue evidence="1">Whole animal</tissue>
    </source>
</reference>
<reference evidence="1" key="2">
    <citation type="submission" date="2020-11" db="EMBL/GenBank/DDBJ databases">
        <authorList>
            <person name="McCartney M.A."/>
            <person name="Auch B."/>
            <person name="Kono T."/>
            <person name="Mallez S."/>
            <person name="Becker A."/>
            <person name="Gohl D.M."/>
            <person name="Silverstein K.A.T."/>
            <person name="Koren S."/>
            <person name="Bechman K.B."/>
            <person name="Herman A."/>
            <person name="Abrahante J.E."/>
            <person name="Garbe J."/>
        </authorList>
    </citation>
    <scope>NUCLEOTIDE SEQUENCE</scope>
    <source>
        <strain evidence="1">Duluth1</strain>
        <tissue evidence="1">Whole animal</tissue>
    </source>
</reference>
<name>A0A9D4FY45_DREPO</name>
<organism evidence="1 2">
    <name type="scientific">Dreissena polymorpha</name>
    <name type="common">Zebra mussel</name>
    <name type="synonym">Mytilus polymorpha</name>
    <dbReference type="NCBI Taxonomy" id="45954"/>
    <lineage>
        <taxon>Eukaryota</taxon>
        <taxon>Metazoa</taxon>
        <taxon>Spiralia</taxon>
        <taxon>Lophotrochozoa</taxon>
        <taxon>Mollusca</taxon>
        <taxon>Bivalvia</taxon>
        <taxon>Autobranchia</taxon>
        <taxon>Heteroconchia</taxon>
        <taxon>Euheterodonta</taxon>
        <taxon>Imparidentia</taxon>
        <taxon>Neoheterodontei</taxon>
        <taxon>Myida</taxon>
        <taxon>Dreissenoidea</taxon>
        <taxon>Dreissenidae</taxon>
        <taxon>Dreissena</taxon>
    </lineage>
</organism>
<dbReference type="AlphaFoldDB" id="A0A9D4FY45"/>
<dbReference type="SUPFAM" id="SSF56204">
    <property type="entry name" value="Hect, E3 ligase catalytic domain"/>
    <property type="match status" value="1"/>
</dbReference>